<keyword evidence="2" id="KW-1185">Reference proteome</keyword>
<dbReference type="Pfam" id="PF11903">
    <property type="entry name" value="ParD_like"/>
    <property type="match status" value="1"/>
</dbReference>
<evidence type="ECO:0000313" key="1">
    <source>
        <dbReference type="EMBL" id="AUR51925.1"/>
    </source>
</evidence>
<gene>
    <name evidence="1" type="ORF">CUN60_06315</name>
</gene>
<dbReference type="InterPro" id="IPR021831">
    <property type="entry name" value="ParD-like"/>
</dbReference>
<evidence type="ECO:0000313" key="2">
    <source>
        <dbReference type="Proteomes" id="UP000236655"/>
    </source>
</evidence>
<dbReference type="AlphaFoldDB" id="A0A2I7N6T1"/>
<organism evidence="1 2">
    <name type="scientific">Aquella oligotrophica</name>
    <dbReference type="NCBI Taxonomy" id="2067065"/>
    <lineage>
        <taxon>Bacteria</taxon>
        <taxon>Pseudomonadati</taxon>
        <taxon>Pseudomonadota</taxon>
        <taxon>Betaproteobacteria</taxon>
        <taxon>Neisseriales</taxon>
        <taxon>Neisseriaceae</taxon>
        <taxon>Aquella</taxon>
    </lineage>
</organism>
<accession>A0A2I7N6T1</accession>
<sequence length="75" mass="8721">MSFHSIKIEDELYTVAKRHAIAEHRSISSQIGYWAKLDKLASENQDLPVTFIKDILLAQNLKEDAELFEYRAEQI</sequence>
<evidence type="ECO:0008006" key="3">
    <source>
        <dbReference type="Google" id="ProtNLM"/>
    </source>
</evidence>
<dbReference type="KEGG" id="nba:CUN60_06315"/>
<dbReference type="RefSeq" id="WP_102951221.1">
    <property type="nucleotide sequence ID" value="NZ_CP024847.1"/>
</dbReference>
<reference evidence="2" key="1">
    <citation type="submission" date="2017-11" db="EMBL/GenBank/DDBJ databases">
        <authorList>
            <person name="Chan K.G."/>
            <person name="Lee L.S."/>
        </authorList>
    </citation>
    <scope>NUCLEOTIDE SEQUENCE [LARGE SCALE GENOMIC DNA]</scope>
    <source>
        <strain evidence="2">DSM 100970</strain>
    </source>
</reference>
<proteinExistence type="predicted"/>
<name>A0A2I7N6T1_9NEIS</name>
<dbReference type="OrthoDB" id="5422561at2"/>
<dbReference type="Proteomes" id="UP000236655">
    <property type="component" value="Chromosome"/>
</dbReference>
<dbReference type="EMBL" id="CP024847">
    <property type="protein sequence ID" value="AUR51925.1"/>
    <property type="molecule type" value="Genomic_DNA"/>
</dbReference>
<protein>
    <recommendedName>
        <fullName evidence="3">ParD-like antitoxin of type II ParDE toxin-antitoxin system</fullName>
    </recommendedName>
</protein>